<evidence type="ECO:0000313" key="2">
    <source>
        <dbReference type="Proteomes" id="UP000076407"/>
    </source>
</evidence>
<keyword evidence="2" id="KW-1185">Reference proteome</keyword>
<dbReference type="Proteomes" id="UP000076407">
    <property type="component" value="Unassembled WGS sequence"/>
</dbReference>
<reference evidence="1" key="1">
    <citation type="submission" date="2020-05" db="UniProtKB">
        <authorList>
            <consortium name="EnsemblMetazoa"/>
        </authorList>
    </citation>
    <scope>IDENTIFICATION</scope>
    <source>
        <strain evidence="1">SANGQUA</strain>
    </source>
</reference>
<dbReference type="EnsemblMetazoa" id="AQUA010285-RA">
    <property type="protein sequence ID" value="AQUA010285-PA"/>
    <property type="gene ID" value="AQUA010285"/>
</dbReference>
<proteinExistence type="predicted"/>
<dbReference type="PROSITE" id="PS51257">
    <property type="entry name" value="PROKAR_LIPOPROTEIN"/>
    <property type="match status" value="1"/>
</dbReference>
<protein>
    <submittedName>
        <fullName evidence="1">Uncharacterized protein</fullName>
    </submittedName>
</protein>
<dbReference type="VEuPathDB" id="VectorBase:AQUA010285"/>
<evidence type="ECO:0000313" key="1">
    <source>
        <dbReference type="EnsemblMetazoa" id="AQUA010285-PA"/>
    </source>
</evidence>
<sequence>MRLTARLLQQNGCRLVINVRGKALALFPWMASCRPAARLENQCVCRNGILQHGTSGRQSSIRKCMDHRKETIHRVESFPINVRRNRVASSLFVLKRLMFSVLGACGDTP</sequence>
<dbReference type="AlphaFoldDB" id="A0A182XK97"/>
<accession>A0A182XK97</accession>
<name>A0A182XK97_ANOQN</name>
<organism evidence="1 2">
    <name type="scientific">Anopheles quadriannulatus</name>
    <name type="common">Mosquito</name>
    <dbReference type="NCBI Taxonomy" id="34691"/>
    <lineage>
        <taxon>Eukaryota</taxon>
        <taxon>Metazoa</taxon>
        <taxon>Ecdysozoa</taxon>
        <taxon>Arthropoda</taxon>
        <taxon>Hexapoda</taxon>
        <taxon>Insecta</taxon>
        <taxon>Pterygota</taxon>
        <taxon>Neoptera</taxon>
        <taxon>Endopterygota</taxon>
        <taxon>Diptera</taxon>
        <taxon>Nematocera</taxon>
        <taxon>Culicoidea</taxon>
        <taxon>Culicidae</taxon>
        <taxon>Anophelinae</taxon>
        <taxon>Anopheles</taxon>
    </lineage>
</organism>